<reference evidence="1" key="1">
    <citation type="submission" date="2023-03" db="EMBL/GenBank/DDBJ databases">
        <authorList>
            <person name="Steffen K."/>
            <person name="Cardenas P."/>
        </authorList>
    </citation>
    <scope>NUCLEOTIDE SEQUENCE</scope>
</reference>
<gene>
    <name evidence="1" type="ORF">GBAR_LOCUS24547</name>
</gene>
<name>A0AA35TA84_GEOBA</name>
<comment type="caution">
    <text evidence="1">The sequence shown here is derived from an EMBL/GenBank/DDBJ whole genome shotgun (WGS) entry which is preliminary data.</text>
</comment>
<organism evidence="1 2">
    <name type="scientific">Geodia barretti</name>
    <name type="common">Barrett's horny sponge</name>
    <dbReference type="NCBI Taxonomy" id="519541"/>
    <lineage>
        <taxon>Eukaryota</taxon>
        <taxon>Metazoa</taxon>
        <taxon>Porifera</taxon>
        <taxon>Demospongiae</taxon>
        <taxon>Heteroscleromorpha</taxon>
        <taxon>Tetractinellida</taxon>
        <taxon>Astrophorina</taxon>
        <taxon>Geodiidae</taxon>
        <taxon>Geodia</taxon>
    </lineage>
</organism>
<dbReference type="AlphaFoldDB" id="A0AA35TA84"/>
<dbReference type="EMBL" id="CASHTH010003384">
    <property type="protein sequence ID" value="CAI8044219.1"/>
    <property type="molecule type" value="Genomic_DNA"/>
</dbReference>
<sequence length="125" mass="14153">MFSLPISSLLSTTSSLSRELVQSLTPRWHHQWVIAHCSHSGSTTSHSPIPVPSIHGSKTWTLSLEKTLWRPSFWTERRQYLETSTDLCTTGAREHRLAWTRELCCNWWLSSMATGSPAGRSNSIT</sequence>
<keyword evidence="2" id="KW-1185">Reference proteome</keyword>
<accession>A0AA35TA84</accession>
<dbReference type="Proteomes" id="UP001174909">
    <property type="component" value="Unassembled WGS sequence"/>
</dbReference>
<proteinExistence type="predicted"/>
<evidence type="ECO:0000313" key="2">
    <source>
        <dbReference type="Proteomes" id="UP001174909"/>
    </source>
</evidence>
<evidence type="ECO:0000313" key="1">
    <source>
        <dbReference type="EMBL" id="CAI8044219.1"/>
    </source>
</evidence>
<protein>
    <submittedName>
        <fullName evidence="1">Uncharacterized protein</fullName>
    </submittedName>
</protein>